<feature type="region of interest" description="Disordered" evidence="4">
    <location>
        <begin position="521"/>
        <end position="561"/>
    </location>
</feature>
<keyword evidence="2" id="KW-0677">Repeat</keyword>
<dbReference type="Gene3D" id="2.130.10.10">
    <property type="entry name" value="YVTN repeat-like/Quinoprotein amine dehydrogenase"/>
    <property type="match status" value="3"/>
</dbReference>
<dbReference type="GO" id="GO:1990234">
    <property type="term" value="C:transferase complex"/>
    <property type="evidence" value="ECO:0007669"/>
    <property type="project" value="UniProtKB-ARBA"/>
</dbReference>
<evidence type="ECO:0000256" key="2">
    <source>
        <dbReference type="ARBA" id="ARBA00022737"/>
    </source>
</evidence>
<dbReference type="PROSITE" id="PS50082">
    <property type="entry name" value="WD_REPEATS_2"/>
    <property type="match status" value="4"/>
</dbReference>
<comment type="caution">
    <text evidence="5">The sequence shown here is derived from an EMBL/GenBank/DDBJ whole genome shotgun (WGS) entry which is preliminary data.</text>
</comment>
<dbReference type="InterPro" id="IPR019775">
    <property type="entry name" value="WD40_repeat_CS"/>
</dbReference>
<evidence type="ECO:0008006" key="7">
    <source>
        <dbReference type="Google" id="ProtNLM"/>
    </source>
</evidence>
<keyword evidence="6" id="KW-1185">Reference proteome</keyword>
<sequence length="590" mass="64105">MDGGLQLWNAVTKESGPVLLGHTETVLGIAFSPHDQWIASSSQDNTVRLWDVSTGALLSTLNGHENFVYGVAISPDGLQLASGGADERIRLWEMNSNRSSSSSSSLSTAELQGHNAGGGPVLSVVYSPDGGSIMSVCDHTFRQWDATTGAIGSFSFDFPRPRNMEATVFSPDGNHIISSDDKDGFIQLWDRHTGAEGLLLEGHTSQVIEMAYSPCGRWIASASWDNVVRLWDLHDPKQNRVIDGMGDDVYESVGSLMFTRAKELRFAVSASNGFVRFFHPPSGELLLSKKLSESRIQHMTSSPDGRQLALNIDFSVFLWDMQSDKPSVELKGHTGYVYTIAYSPCGQWITTGSEDRTVRVWRRGPLTLPSEDEEEEEEEVENWSCAYVVRGFLGTIRTIVWNHVKPLEFVTGCIDGSVRVWQVSSGSVDGDYDNDNTVSVKLIWGSNLRILCAEGLAFESAVGLASKHQTLLSQRRFNEGTTVASGGDGWGEEASGGTEGDGWGDVGSVNNRWDYAGTARNGDGWGDSGGASHGGGWGDEGVADVGTDGWGDEEAATTEGDNWGDEEEVVDFEEDGYCDEEAIFAKEEGW</sequence>
<dbReference type="Proteomes" id="UP001194580">
    <property type="component" value="Unassembled WGS sequence"/>
</dbReference>
<dbReference type="EMBL" id="JAAAIL010001311">
    <property type="protein sequence ID" value="KAG0270777.1"/>
    <property type="molecule type" value="Genomic_DNA"/>
</dbReference>
<protein>
    <recommendedName>
        <fullName evidence="7">WD40 repeat-like protein</fullName>
    </recommendedName>
</protein>
<evidence type="ECO:0000256" key="1">
    <source>
        <dbReference type="ARBA" id="ARBA00022574"/>
    </source>
</evidence>
<proteinExistence type="predicted"/>
<dbReference type="PROSITE" id="PS50294">
    <property type="entry name" value="WD_REPEATS_REGION"/>
    <property type="match status" value="4"/>
</dbReference>
<evidence type="ECO:0000313" key="5">
    <source>
        <dbReference type="EMBL" id="KAG0270777.1"/>
    </source>
</evidence>
<dbReference type="Pfam" id="PF00400">
    <property type="entry name" value="WD40"/>
    <property type="match status" value="7"/>
</dbReference>
<feature type="compositionally biased region" description="Gly residues" evidence="4">
    <location>
        <begin position="523"/>
        <end position="539"/>
    </location>
</feature>
<dbReference type="PANTHER" id="PTHR22847">
    <property type="entry name" value="WD40 REPEAT PROTEIN"/>
    <property type="match status" value="1"/>
</dbReference>
<feature type="repeat" description="WD" evidence="3">
    <location>
        <begin position="61"/>
        <end position="102"/>
    </location>
</feature>
<dbReference type="InterPro" id="IPR020472">
    <property type="entry name" value="WD40_PAC1"/>
</dbReference>
<dbReference type="PANTHER" id="PTHR22847:SF637">
    <property type="entry name" value="WD REPEAT DOMAIN 5B"/>
    <property type="match status" value="1"/>
</dbReference>
<keyword evidence="1 3" id="KW-0853">WD repeat</keyword>
<evidence type="ECO:0000313" key="6">
    <source>
        <dbReference type="Proteomes" id="UP001194580"/>
    </source>
</evidence>
<dbReference type="PROSITE" id="PS00678">
    <property type="entry name" value="WD_REPEATS_1"/>
    <property type="match status" value="3"/>
</dbReference>
<feature type="repeat" description="WD" evidence="3">
    <location>
        <begin position="19"/>
        <end position="60"/>
    </location>
</feature>
<dbReference type="InterPro" id="IPR001680">
    <property type="entry name" value="WD40_rpt"/>
</dbReference>
<dbReference type="InterPro" id="IPR011047">
    <property type="entry name" value="Quinoprotein_ADH-like_sf"/>
</dbReference>
<reference evidence="5" key="1">
    <citation type="journal article" date="2020" name="Fungal Divers.">
        <title>Resolving the Mortierellaceae phylogeny through synthesis of multi-gene phylogenetics and phylogenomics.</title>
        <authorList>
            <person name="Vandepol N."/>
            <person name="Liber J."/>
            <person name="Desiro A."/>
            <person name="Na H."/>
            <person name="Kennedy M."/>
            <person name="Barry K."/>
            <person name="Grigoriev I.V."/>
            <person name="Miller A.N."/>
            <person name="O'Donnell K."/>
            <person name="Stajich J.E."/>
            <person name="Bonito G."/>
        </authorList>
    </citation>
    <scope>NUCLEOTIDE SEQUENCE</scope>
    <source>
        <strain evidence="5">NRRL 28262</strain>
    </source>
</reference>
<organism evidence="5 6">
    <name type="scientific">Linnemannia exigua</name>
    <dbReference type="NCBI Taxonomy" id="604196"/>
    <lineage>
        <taxon>Eukaryota</taxon>
        <taxon>Fungi</taxon>
        <taxon>Fungi incertae sedis</taxon>
        <taxon>Mucoromycota</taxon>
        <taxon>Mortierellomycotina</taxon>
        <taxon>Mortierellomycetes</taxon>
        <taxon>Mortierellales</taxon>
        <taxon>Mortierellaceae</taxon>
        <taxon>Linnemannia</taxon>
    </lineage>
</organism>
<evidence type="ECO:0000256" key="4">
    <source>
        <dbReference type="SAM" id="MobiDB-lite"/>
    </source>
</evidence>
<dbReference type="CDD" id="cd00200">
    <property type="entry name" value="WD40"/>
    <property type="match status" value="1"/>
</dbReference>
<feature type="repeat" description="WD" evidence="3">
    <location>
        <begin position="200"/>
        <end position="241"/>
    </location>
</feature>
<dbReference type="AlphaFoldDB" id="A0AAD4D759"/>
<dbReference type="SUPFAM" id="SSF50998">
    <property type="entry name" value="Quinoprotein alcohol dehydrogenase-like"/>
    <property type="match status" value="1"/>
</dbReference>
<evidence type="ECO:0000256" key="3">
    <source>
        <dbReference type="PROSITE-ProRule" id="PRU00221"/>
    </source>
</evidence>
<dbReference type="InterPro" id="IPR015943">
    <property type="entry name" value="WD40/YVTN_repeat-like_dom_sf"/>
</dbReference>
<gene>
    <name evidence="5" type="ORF">BGZ95_001541</name>
</gene>
<dbReference type="PRINTS" id="PR00320">
    <property type="entry name" value="GPROTEINBRPT"/>
</dbReference>
<dbReference type="SMART" id="SM00320">
    <property type="entry name" value="WD40"/>
    <property type="match status" value="9"/>
</dbReference>
<name>A0AAD4D759_9FUNG</name>
<feature type="compositionally biased region" description="Acidic residues" evidence="4">
    <location>
        <begin position="550"/>
        <end position="561"/>
    </location>
</feature>
<feature type="repeat" description="WD" evidence="3">
    <location>
        <begin position="330"/>
        <end position="361"/>
    </location>
</feature>
<accession>A0AAD4D759</accession>
<feature type="region of interest" description="Disordered" evidence="4">
    <location>
        <begin position="482"/>
        <end position="509"/>
    </location>
</feature>